<feature type="region of interest" description="Disordered" evidence="1">
    <location>
        <begin position="46"/>
        <end position="94"/>
    </location>
</feature>
<dbReference type="AlphaFoldDB" id="A0A9J6GMD2"/>
<organism evidence="2 3">
    <name type="scientific">Haemaphysalis longicornis</name>
    <name type="common">Bush tick</name>
    <dbReference type="NCBI Taxonomy" id="44386"/>
    <lineage>
        <taxon>Eukaryota</taxon>
        <taxon>Metazoa</taxon>
        <taxon>Ecdysozoa</taxon>
        <taxon>Arthropoda</taxon>
        <taxon>Chelicerata</taxon>
        <taxon>Arachnida</taxon>
        <taxon>Acari</taxon>
        <taxon>Parasitiformes</taxon>
        <taxon>Ixodida</taxon>
        <taxon>Ixodoidea</taxon>
        <taxon>Ixodidae</taxon>
        <taxon>Haemaphysalinae</taxon>
        <taxon>Haemaphysalis</taxon>
    </lineage>
</organism>
<dbReference type="VEuPathDB" id="VectorBase:HLOH_044468"/>
<evidence type="ECO:0000256" key="1">
    <source>
        <dbReference type="SAM" id="MobiDB-lite"/>
    </source>
</evidence>
<dbReference type="EMBL" id="JABSTR010000010">
    <property type="protein sequence ID" value="KAH9379606.1"/>
    <property type="molecule type" value="Genomic_DNA"/>
</dbReference>
<accession>A0A9J6GMD2</accession>
<evidence type="ECO:0000313" key="2">
    <source>
        <dbReference type="EMBL" id="KAH9379606.1"/>
    </source>
</evidence>
<sequence>MLEPEVTVFCRPQDEALLDLDAAARNYHQATGGQTVRLSLEPTLSASTSGGVELQAKRWPHPRLQHARGPPEHDRRAAAAPDPHGPVREEPEPEVQRLGTLHCAWCRCKS</sequence>
<dbReference type="Proteomes" id="UP000821853">
    <property type="component" value="Chromosome 8"/>
</dbReference>
<protein>
    <submittedName>
        <fullName evidence="2">Uncharacterized protein</fullName>
    </submittedName>
</protein>
<keyword evidence="3" id="KW-1185">Reference proteome</keyword>
<gene>
    <name evidence="2" type="ORF">HPB48_020293</name>
</gene>
<name>A0A9J6GMD2_HAELO</name>
<evidence type="ECO:0000313" key="3">
    <source>
        <dbReference type="Proteomes" id="UP000821853"/>
    </source>
</evidence>
<reference evidence="2 3" key="1">
    <citation type="journal article" date="2020" name="Cell">
        <title>Large-Scale Comparative Analyses of Tick Genomes Elucidate Their Genetic Diversity and Vector Capacities.</title>
        <authorList>
            <consortium name="Tick Genome and Microbiome Consortium (TIGMIC)"/>
            <person name="Jia N."/>
            <person name="Wang J."/>
            <person name="Shi W."/>
            <person name="Du L."/>
            <person name="Sun Y."/>
            <person name="Zhan W."/>
            <person name="Jiang J.F."/>
            <person name="Wang Q."/>
            <person name="Zhang B."/>
            <person name="Ji P."/>
            <person name="Bell-Sakyi L."/>
            <person name="Cui X.M."/>
            <person name="Yuan T.T."/>
            <person name="Jiang B.G."/>
            <person name="Yang W.F."/>
            <person name="Lam T.T."/>
            <person name="Chang Q.C."/>
            <person name="Ding S.J."/>
            <person name="Wang X.J."/>
            <person name="Zhu J.G."/>
            <person name="Ruan X.D."/>
            <person name="Zhao L."/>
            <person name="Wei J.T."/>
            <person name="Ye R.Z."/>
            <person name="Que T.C."/>
            <person name="Du C.H."/>
            <person name="Zhou Y.H."/>
            <person name="Cheng J.X."/>
            <person name="Dai P.F."/>
            <person name="Guo W.B."/>
            <person name="Han X.H."/>
            <person name="Huang E.J."/>
            <person name="Li L.F."/>
            <person name="Wei W."/>
            <person name="Gao Y.C."/>
            <person name="Liu J.Z."/>
            <person name="Shao H.Z."/>
            <person name="Wang X."/>
            <person name="Wang C.C."/>
            <person name="Yang T.C."/>
            <person name="Huo Q.B."/>
            <person name="Li W."/>
            <person name="Chen H.Y."/>
            <person name="Chen S.E."/>
            <person name="Zhou L.G."/>
            <person name="Ni X.B."/>
            <person name="Tian J.H."/>
            <person name="Sheng Y."/>
            <person name="Liu T."/>
            <person name="Pan Y.S."/>
            <person name="Xia L.Y."/>
            <person name="Li J."/>
            <person name="Zhao F."/>
            <person name="Cao W.C."/>
        </authorList>
    </citation>
    <scope>NUCLEOTIDE SEQUENCE [LARGE SCALE GENOMIC DNA]</scope>
    <source>
        <strain evidence="2">HaeL-2018</strain>
    </source>
</reference>
<proteinExistence type="predicted"/>
<dbReference type="OrthoDB" id="10263003at2759"/>
<comment type="caution">
    <text evidence="2">The sequence shown here is derived from an EMBL/GenBank/DDBJ whole genome shotgun (WGS) entry which is preliminary data.</text>
</comment>